<dbReference type="PROSITE" id="PS50263">
    <property type="entry name" value="CN_HYDROLASE"/>
    <property type="match status" value="1"/>
</dbReference>
<gene>
    <name evidence="3" type="ORF">SAMN05443633_101695</name>
</gene>
<dbReference type="PANTHER" id="PTHR43674:SF2">
    <property type="entry name" value="BETA-UREIDOPROPIONASE"/>
    <property type="match status" value="1"/>
</dbReference>
<dbReference type="Proteomes" id="UP000184518">
    <property type="component" value="Unassembled WGS sequence"/>
</dbReference>
<dbReference type="Gene3D" id="3.60.110.10">
    <property type="entry name" value="Carbon-nitrogen hydrolase"/>
    <property type="match status" value="1"/>
</dbReference>
<keyword evidence="4" id="KW-1185">Reference proteome</keyword>
<dbReference type="RefSeq" id="WP_072953202.1">
    <property type="nucleotide sequence ID" value="NZ_FQUT01000001.1"/>
</dbReference>
<dbReference type="SUPFAM" id="SSF56317">
    <property type="entry name" value="Carbon-nitrogen hydrolase"/>
    <property type="match status" value="1"/>
</dbReference>
<evidence type="ECO:0000256" key="1">
    <source>
        <dbReference type="ARBA" id="ARBA00022801"/>
    </source>
</evidence>
<dbReference type="InterPro" id="IPR050345">
    <property type="entry name" value="Aliph_Amidase/BUP"/>
</dbReference>
<dbReference type="AlphaFoldDB" id="A0A1M4V7R9"/>
<dbReference type="GO" id="GO:0033388">
    <property type="term" value="P:putrescine biosynthetic process from arginine"/>
    <property type="evidence" value="ECO:0007669"/>
    <property type="project" value="TreeGrafter"/>
</dbReference>
<dbReference type="GO" id="GO:0050126">
    <property type="term" value="F:N-carbamoylputrescine amidase activity"/>
    <property type="evidence" value="ECO:0007669"/>
    <property type="project" value="TreeGrafter"/>
</dbReference>
<dbReference type="OrthoDB" id="9811121at2"/>
<dbReference type="InterPro" id="IPR036526">
    <property type="entry name" value="C-N_Hydrolase_sf"/>
</dbReference>
<sequence>MNVTVCELSNDRKEFLEDWRELQIYLNQNKTDLLLLPEMPFYSWFVNSKEVSEDVQQKSVEQHQLWLKEVEKLETKYIVYSAPETVGTKFYNTAFVFQKGKGHRKIHTKALFPEEDHFWEESWFDREDNISFETVQLDDLKIGVLMCTELWFTERARHYGKQNADLLLCPRATGKSSVEQWLIIGRASAIISGAYCLSSNRSGQSAEFDWGGTGWIIEPMTGNLLESTTPERKFVTHSIDLKKTAQAKKEYPLNVNDFMAEMTKSTEVTVNAILPGPTKSRGIERFHK</sequence>
<feature type="domain" description="CN hydrolase" evidence="2">
    <location>
        <begin position="1"/>
        <end position="241"/>
    </location>
</feature>
<dbReference type="STRING" id="1416778.SAMN05443633_101695"/>
<evidence type="ECO:0000313" key="4">
    <source>
        <dbReference type="Proteomes" id="UP000184518"/>
    </source>
</evidence>
<proteinExistence type="predicted"/>
<dbReference type="InterPro" id="IPR003010">
    <property type="entry name" value="C-N_Hydrolase"/>
</dbReference>
<dbReference type="PANTHER" id="PTHR43674">
    <property type="entry name" value="NITRILASE C965.09-RELATED"/>
    <property type="match status" value="1"/>
</dbReference>
<keyword evidence="1" id="KW-0378">Hydrolase</keyword>
<dbReference type="EMBL" id="FQUT01000001">
    <property type="protein sequence ID" value="SHE64972.1"/>
    <property type="molecule type" value="Genomic_DNA"/>
</dbReference>
<evidence type="ECO:0000259" key="2">
    <source>
        <dbReference type="PROSITE" id="PS50263"/>
    </source>
</evidence>
<name>A0A1M4V7R9_9FLAO</name>
<reference evidence="4" key="1">
    <citation type="submission" date="2016-11" db="EMBL/GenBank/DDBJ databases">
        <authorList>
            <person name="Varghese N."/>
            <person name="Submissions S."/>
        </authorList>
    </citation>
    <scope>NUCLEOTIDE SEQUENCE [LARGE SCALE GENOMIC DNA]</scope>
    <source>
        <strain evidence="4">DSM 27619</strain>
    </source>
</reference>
<protein>
    <submittedName>
        <fullName evidence="3">N-carbamoylputrescine amidase</fullName>
    </submittedName>
</protein>
<dbReference type="CDD" id="cd07197">
    <property type="entry name" value="nitrilase"/>
    <property type="match status" value="1"/>
</dbReference>
<accession>A0A1M4V7R9</accession>
<evidence type="ECO:0000313" key="3">
    <source>
        <dbReference type="EMBL" id="SHE64972.1"/>
    </source>
</evidence>
<organism evidence="3 4">
    <name type="scientific">Chryseobacterium arachidis</name>
    <dbReference type="NCBI Taxonomy" id="1416778"/>
    <lineage>
        <taxon>Bacteria</taxon>
        <taxon>Pseudomonadati</taxon>
        <taxon>Bacteroidota</taxon>
        <taxon>Flavobacteriia</taxon>
        <taxon>Flavobacteriales</taxon>
        <taxon>Weeksellaceae</taxon>
        <taxon>Chryseobacterium group</taxon>
        <taxon>Chryseobacterium</taxon>
    </lineage>
</organism>
<dbReference type="Pfam" id="PF00795">
    <property type="entry name" value="CN_hydrolase"/>
    <property type="match status" value="1"/>
</dbReference>